<evidence type="ECO:0000313" key="6">
    <source>
        <dbReference type="EMBL" id="KAF4405134.1"/>
    </source>
</evidence>
<dbReference type="InterPro" id="IPR027383">
    <property type="entry name" value="Znf_put"/>
</dbReference>
<feature type="compositionally biased region" description="Pro residues" evidence="3">
    <location>
        <begin position="139"/>
        <end position="154"/>
    </location>
</feature>
<keyword evidence="2" id="KW-0804">Transcription</keyword>
<dbReference type="SUPFAM" id="SSF109854">
    <property type="entry name" value="DinB/YfiT-like putative metalloenzymes"/>
    <property type="match status" value="1"/>
</dbReference>
<dbReference type="Gene3D" id="1.20.120.450">
    <property type="entry name" value="dinb family like domain"/>
    <property type="match status" value="1"/>
</dbReference>
<feature type="domain" description="Putative zinc-finger" evidence="5">
    <location>
        <begin position="166"/>
        <end position="195"/>
    </location>
</feature>
<dbReference type="InterPro" id="IPR024344">
    <property type="entry name" value="MDMPI_metal-binding"/>
</dbReference>
<evidence type="ECO:0000259" key="5">
    <source>
        <dbReference type="Pfam" id="PF13490"/>
    </source>
</evidence>
<feature type="compositionally biased region" description="Basic and acidic residues" evidence="3">
    <location>
        <begin position="88"/>
        <end position="108"/>
    </location>
</feature>
<evidence type="ECO:0000256" key="1">
    <source>
        <dbReference type="ARBA" id="ARBA00023015"/>
    </source>
</evidence>
<feature type="compositionally biased region" description="Basic and acidic residues" evidence="3">
    <location>
        <begin position="17"/>
        <end position="38"/>
    </location>
</feature>
<dbReference type="EMBL" id="WHPN01000429">
    <property type="protein sequence ID" value="KAF4405134.1"/>
    <property type="molecule type" value="Genomic_DNA"/>
</dbReference>
<keyword evidence="1" id="KW-0805">Transcription regulation</keyword>
<evidence type="ECO:0000256" key="2">
    <source>
        <dbReference type="ARBA" id="ARBA00023163"/>
    </source>
</evidence>
<dbReference type="InterPro" id="IPR041916">
    <property type="entry name" value="Anti_sigma_zinc_sf"/>
</dbReference>
<comment type="caution">
    <text evidence="6">The sequence shown here is derived from an EMBL/GenBank/DDBJ whole genome shotgun (WGS) entry which is preliminary data.</text>
</comment>
<feature type="region of interest" description="Disordered" evidence="3">
    <location>
        <begin position="1"/>
        <end position="157"/>
    </location>
</feature>
<organism evidence="6 7">
    <name type="scientific">Streptomyces lycii</name>
    <dbReference type="NCBI Taxonomy" id="2654337"/>
    <lineage>
        <taxon>Bacteria</taxon>
        <taxon>Bacillati</taxon>
        <taxon>Actinomycetota</taxon>
        <taxon>Actinomycetes</taxon>
        <taxon>Kitasatosporales</taxon>
        <taxon>Streptomycetaceae</taxon>
        <taxon>Streptomyces</taxon>
    </lineage>
</organism>
<keyword evidence="7" id="KW-1185">Reference proteome</keyword>
<dbReference type="InterPro" id="IPR034660">
    <property type="entry name" value="DinB/YfiT-like"/>
</dbReference>
<dbReference type="Gene3D" id="1.10.10.1320">
    <property type="entry name" value="Anti-sigma factor, zinc-finger domain"/>
    <property type="match status" value="1"/>
</dbReference>
<evidence type="ECO:0000259" key="4">
    <source>
        <dbReference type="Pfam" id="PF11716"/>
    </source>
</evidence>
<reference evidence="6 7" key="1">
    <citation type="submission" date="2019-10" db="EMBL/GenBank/DDBJ databases">
        <title>Streptomyces tenebrisbrunneis sp.nov., an endogenous actinomycete isolated from of Lycium ruthenicum.</title>
        <authorList>
            <person name="Ma L."/>
        </authorList>
    </citation>
    <scope>NUCLEOTIDE SEQUENCE [LARGE SCALE GENOMIC DNA]</scope>
    <source>
        <strain evidence="6 7">TRM 66187</strain>
    </source>
</reference>
<dbReference type="Proteomes" id="UP000621266">
    <property type="component" value="Unassembled WGS sequence"/>
</dbReference>
<evidence type="ECO:0008006" key="8">
    <source>
        <dbReference type="Google" id="ProtNLM"/>
    </source>
</evidence>
<accession>A0ABQ7FA25</accession>
<name>A0ABQ7FA25_9ACTN</name>
<sequence>MPPPRSAPDDGVPAADQDPHGLRHDRGEAPDRPDHADRPTPGTDRPTPETDRPTSGTDRPTPETDRPTSGTDRPTPETDRPTSGTDRPTPKTDRPTPETDRPTPETDRPTSGTDRPSPGQDRSFPGQDRPSSPGQSPADRPPPPPESPPEPPRAAVPRLGHGVLKSLLGAWALAACSAEETAAVEEHLTDCAPCADEALRLRDAVRLLHPEDNLDLDPLLRSRVLEGCLGRRPARIPVPGWAAPYDAETARLDALLNDMGEAEWRAPVRLTWYDGRQERSRDVTVAGVVGHLMTVDGMVATALGLGDPLGDATPADGPATPTGRTEAYWHRNADAPPGEVRERWREQSHTLVRTVSFAGGAGTERTVPYGPVSLPLSDAFLDRAFGCWVHAGDIADAVDYPYEPPAPAHLHRMIDLAVRVLPEALAARRRKGLAGPPRELVTAGSPGRTLHLEVEGSGGGHWYVALDSPAAVPSPEHAVAHVALDGAEFCRLAAGHVPPEEAAAGQDGDREAIRDVLSAAASLSRL</sequence>
<dbReference type="PRINTS" id="PR01217">
    <property type="entry name" value="PRICHEXTENSN"/>
</dbReference>
<evidence type="ECO:0000313" key="7">
    <source>
        <dbReference type="Proteomes" id="UP000621266"/>
    </source>
</evidence>
<dbReference type="Pfam" id="PF13490">
    <property type="entry name" value="zf-HC2"/>
    <property type="match status" value="1"/>
</dbReference>
<dbReference type="Pfam" id="PF11716">
    <property type="entry name" value="MDMPI_N"/>
    <property type="match status" value="1"/>
</dbReference>
<proteinExistence type="predicted"/>
<feature type="domain" description="Mycothiol-dependent maleylpyruvate isomerase metal-binding" evidence="4">
    <location>
        <begin position="246"/>
        <end position="395"/>
    </location>
</feature>
<gene>
    <name evidence="6" type="ORF">GCU69_32245</name>
</gene>
<protein>
    <recommendedName>
        <fullName evidence="8">MDMPI N domain containing protein</fullName>
    </recommendedName>
</protein>
<evidence type="ECO:0000256" key="3">
    <source>
        <dbReference type="SAM" id="MobiDB-lite"/>
    </source>
</evidence>